<feature type="domain" description="Fibronectin type-III" evidence="3">
    <location>
        <begin position="1127"/>
        <end position="1245"/>
    </location>
</feature>
<dbReference type="InterPro" id="IPR003961">
    <property type="entry name" value="FN3_dom"/>
</dbReference>
<dbReference type="SUPFAM" id="SSF49265">
    <property type="entry name" value="Fibronectin type III"/>
    <property type="match status" value="1"/>
</dbReference>
<dbReference type="InterPro" id="IPR036116">
    <property type="entry name" value="FN3_sf"/>
</dbReference>
<organism evidence="4 5">
    <name type="scientific">Xylanibacter rodentium</name>
    <dbReference type="NCBI Taxonomy" id="2736289"/>
    <lineage>
        <taxon>Bacteria</taxon>
        <taxon>Pseudomonadati</taxon>
        <taxon>Bacteroidota</taxon>
        <taxon>Bacteroidia</taxon>
        <taxon>Bacteroidales</taxon>
        <taxon>Prevotellaceae</taxon>
        <taxon>Xylanibacter</taxon>
    </lineage>
</organism>
<dbReference type="PANTHER" id="PTHR46580:SF2">
    <property type="entry name" value="MAM DOMAIN-CONTAINING PROTEIN"/>
    <property type="match status" value="1"/>
</dbReference>
<comment type="caution">
    <text evidence="4">The sequence shown here is derived from an EMBL/GenBank/DDBJ whole genome shotgun (WGS) entry which is preliminary data.</text>
</comment>
<dbReference type="GeneID" id="82158317"/>
<dbReference type="PANTHER" id="PTHR46580">
    <property type="entry name" value="SENSOR KINASE-RELATED"/>
    <property type="match status" value="1"/>
</dbReference>
<gene>
    <name evidence="4" type="ORF">HPS55_11130</name>
</gene>
<dbReference type="RefSeq" id="WP_172178175.1">
    <property type="nucleotide sequence ID" value="NZ_CASGIA010000014.1"/>
</dbReference>
<dbReference type="Gene3D" id="2.130.10.130">
    <property type="entry name" value="Integrin alpha, N-terminal"/>
    <property type="match status" value="2"/>
</dbReference>
<dbReference type="Pfam" id="PF13517">
    <property type="entry name" value="FG-GAP_3"/>
    <property type="match status" value="2"/>
</dbReference>
<feature type="signal peptide" evidence="2">
    <location>
        <begin position="1"/>
        <end position="21"/>
    </location>
</feature>
<accession>A0ABX2AZN0</accession>
<dbReference type="EMBL" id="JABKKE010000019">
    <property type="protein sequence ID" value="NPE14867.1"/>
    <property type="molecule type" value="Genomic_DNA"/>
</dbReference>
<dbReference type="PROSITE" id="PS50853">
    <property type="entry name" value="FN3"/>
    <property type="match status" value="1"/>
</dbReference>
<keyword evidence="5" id="KW-1185">Reference proteome</keyword>
<reference evidence="4 5" key="1">
    <citation type="submission" date="2020-05" db="EMBL/GenBank/DDBJ databases">
        <title>Distinct polysaccharide utilization as determinants for interspecies competition between intestinal Prevotella spp.</title>
        <authorList>
            <person name="Galvez E.J.C."/>
            <person name="Iljazovic A."/>
            <person name="Strowig T."/>
        </authorList>
    </citation>
    <scope>NUCLEOTIDE SEQUENCE [LARGE SCALE GENOMIC DNA]</scope>
    <source>
        <strain evidence="4 5">PROD</strain>
    </source>
</reference>
<evidence type="ECO:0000256" key="2">
    <source>
        <dbReference type="SAM" id="SignalP"/>
    </source>
</evidence>
<evidence type="ECO:0000313" key="5">
    <source>
        <dbReference type="Proteomes" id="UP001193734"/>
    </source>
</evidence>
<dbReference type="Proteomes" id="UP001193734">
    <property type="component" value="Unassembled WGS sequence"/>
</dbReference>
<feature type="chain" id="PRO_5046639716" evidence="2">
    <location>
        <begin position="22"/>
        <end position="1772"/>
    </location>
</feature>
<dbReference type="InterPro" id="IPR028994">
    <property type="entry name" value="Integrin_alpha_N"/>
</dbReference>
<evidence type="ECO:0000259" key="3">
    <source>
        <dbReference type="PROSITE" id="PS50853"/>
    </source>
</evidence>
<protein>
    <submittedName>
        <fullName evidence="4">VCBS repeat-containing protein</fullName>
    </submittedName>
</protein>
<dbReference type="SUPFAM" id="SSF69318">
    <property type="entry name" value="Integrin alpha N-terminal domain"/>
    <property type="match status" value="2"/>
</dbReference>
<proteinExistence type="predicted"/>
<evidence type="ECO:0000256" key="1">
    <source>
        <dbReference type="ARBA" id="ARBA00022729"/>
    </source>
</evidence>
<keyword evidence="1 2" id="KW-0732">Signal</keyword>
<dbReference type="InterPro" id="IPR013517">
    <property type="entry name" value="FG-GAP"/>
</dbReference>
<sequence length="1772" mass="193689">MTSRLLLLLLAAGFGAAGGYAQKQTEVTHYKYDINMYADINGDGTMEQLEKIGRTIYDYPEGSLPGPVVGYGEGTYYLEAEPVEDYLRVADGAWYFRFRMIKMAIFNENDMLPYEEGMETWEDFKGTTFVYDGDGASMSVPYPEGREPDIKEDFNEDYMQGQYHWFRITSQEDVNAWLNINYGGYENRTYTYYNDKLWKIFAGQAPSHNEARIAWVDFNGTVKMYIDGTEEMDLFTTGAYYKCMSADYNADGIADVMLRSGSYEDGDLVIAMSGPDGYTLKNTGLKANLIFNCVVDLNRDGRPDLYGWETQSTGGTISYHHPTTYIQTADGKFVRKRLSVVTDQAEIDDATFSSGNNGTFSTSYINMSGMSGGKGMDASTGMTSEVMNTADINGDGYPDLIQGQGQSFLSLPDGRYYSAVFNGNVTTSDLNGDGISDMIIFDSKNKQVVLHLSNGAGFDMQQLIENGNISAMFCRDLDGDGLIDILLTINTPRNENYAYLAFFKNNGDGTFRRTVRTLEGEHEFSKPFDLNNNGRPTIISHLKSPNYGYKRIDWDESFKLTQTDLFPRPEDTPIYKNGPLMEFADYDGDGQLEIIADLRNELGNSQTYLYTPAMVNANTAPQRMAAPGVIADRSNGTVKIEWQAGTDSETKPVDMAYDVKVSTADGGNVLMRECKVTQLIANSGSWPMGTLNVSVRAKDTGGRLGEWSEASPFVNEAANALFTMDKAAMTTTETLTVRTVDGSEATFRAMPDGTVTALADGYATITFATAGRKTITATAPGGGSTMARISVDPLKSEQIYKSLGESFSKGFDFNQSGTIEGVGSNSKLYTYEDGKYSYYPAFSLSDTYINPITFADRNMDGQPDIFGTHLKNGTTYPWLVNDGELEFSTPQVNYTDLNGNPWNFHYVEHTADFNNDGLLDYIYESKIYRGTAEGGVEYVPFPEIDGWQPNGISHVADFNRDGRIDILMRYYNPSNPKGERFSTYILRNEGGMTFTPMVVFDRKEVSAAMIADVDNDGCPDLVMQDDELFKAYCGGKDMTEWKSMQLPGLPIITDLDNDGLCDYTTDNINDFQGGDSLLLSSMNGVKMATGDSEAWYGFNIKNEAPDFNHDGRPDPGSLILSRFENTAPTAPAEVFANTVGRYVTVSWNGATDNETPIDRLRYNVSIKKKGAHGAGSYVISPLNATDSKAVTAPALYPHYRYGTQMEIPIDRFEAGTTYEVCVQTIDPWHAHSPFSKVFEFTPQATALIGMAQRGDVGMQMPIQIYDNSGAEPVIDADGGTVNGRIITWNTPGLKTVKVTAGAAQAEHRILIVDRPMLRITLPERILTGEPISVAMPEALTANEGAKARVWGDDGMEVVYDAQSNTATVTPRGNGGHTLYISYTDDVFTSAIQEYAETYATGAGFRPELTMVGVDAATGKNRIDWNAGMKLPDATIFNGTVAIYRETTVAGDFEKIAERSIADGSYVDEDSRPDVQSNRYMISLPTAYGTESAPSAIHGSIHLMVNRGMGNAINLHWTPYEGAVISQYTILSGTSPEALQPLTTLSGNARSFTHKRESDRTTYYSIAYTLQAPVQQAAAAGKAMAPRSNEGASNVISSDDAYSVTLVESIIIGTRENSFVIGQEQPQLHLTAMVMPVLATIGNVEWSIEQGDNLATIAPDGTLSIRANTTGGIVTLQARAIDGSDVTATIDITAGTYTDGISSTSAATGKATVRPGYREVTVDPNGTTADITIYSIGGGIVHRSVARSAVSIALYPGFYIVKAGTTVQKIGIK</sequence>
<evidence type="ECO:0000313" key="4">
    <source>
        <dbReference type="EMBL" id="NPE14867.1"/>
    </source>
</evidence>
<name>A0ABX2AZN0_9BACT</name>